<evidence type="ECO:0000256" key="2">
    <source>
        <dbReference type="ARBA" id="ARBA00004496"/>
    </source>
</evidence>
<evidence type="ECO:0000256" key="4">
    <source>
        <dbReference type="ARBA" id="ARBA00011905"/>
    </source>
</evidence>
<keyword evidence="10" id="KW-1185">Reference proteome</keyword>
<keyword evidence="8" id="KW-0949">S-adenosyl-L-methionine</keyword>
<comment type="subcellular location">
    <subcellularLocation>
        <location evidence="2">Cytoplasm</location>
    </subcellularLocation>
</comment>
<evidence type="ECO:0000256" key="8">
    <source>
        <dbReference type="ARBA" id="ARBA00022691"/>
    </source>
</evidence>
<dbReference type="PIRSF" id="PIRSF023956">
    <property type="entry name" value="Thiopurine_S-methyltransferase"/>
    <property type="match status" value="1"/>
</dbReference>
<evidence type="ECO:0000256" key="3">
    <source>
        <dbReference type="ARBA" id="ARBA00008145"/>
    </source>
</evidence>
<evidence type="ECO:0000256" key="7">
    <source>
        <dbReference type="ARBA" id="ARBA00022679"/>
    </source>
</evidence>
<keyword evidence="6" id="KW-0489">Methyltransferase</keyword>
<proteinExistence type="inferred from homology"/>
<dbReference type="PROSITE" id="PS51585">
    <property type="entry name" value="SAM_MT_TPMT"/>
    <property type="match status" value="1"/>
</dbReference>
<evidence type="ECO:0000256" key="1">
    <source>
        <dbReference type="ARBA" id="ARBA00000903"/>
    </source>
</evidence>
<dbReference type="EC" id="2.1.1.67" evidence="4"/>
<comment type="caution">
    <text evidence="9">The sequence shown here is derived from an EMBL/GenBank/DDBJ whole genome shotgun (WGS) entry which is preliminary data.</text>
</comment>
<dbReference type="InterPro" id="IPR008854">
    <property type="entry name" value="TPMT"/>
</dbReference>
<comment type="similarity">
    <text evidence="3">Belongs to the class I-like SAM-binding methyltransferase superfamily. TPMT family.</text>
</comment>
<accession>A0ABT2YRP7</accession>
<evidence type="ECO:0000313" key="9">
    <source>
        <dbReference type="EMBL" id="MCV2402568.1"/>
    </source>
</evidence>
<dbReference type="EMBL" id="JAOVZB010000002">
    <property type="protein sequence ID" value="MCV2402568.1"/>
    <property type="molecule type" value="Genomic_DNA"/>
</dbReference>
<dbReference type="PANTHER" id="PTHR10259">
    <property type="entry name" value="THIOPURINE S-METHYLTRANSFERASE"/>
    <property type="match status" value="1"/>
</dbReference>
<gene>
    <name evidence="9" type="ORF">OFY17_06635</name>
</gene>
<reference evidence="9 10" key="1">
    <citation type="submission" date="2022-10" db="EMBL/GenBank/DDBJ databases">
        <title>Marinomonas transparenta sp. nov. and Marinomonas sargassi sp. nov., isolated from marine alga (Sargassum natans (L.) Gaillon).</title>
        <authorList>
            <person name="Wang Y."/>
        </authorList>
    </citation>
    <scope>NUCLEOTIDE SEQUENCE [LARGE SCALE GENOMIC DNA]</scope>
    <source>
        <strain evidence="9 10">C2222</strain>
    </source>
</reference>
<evidence type="ECO:0000256" key="6">
    <source>
        <dbReference type="ARBA" id="ARBA00022603"/>
    </source>
</evidence>
<dbReference type="Proteomes" id="UP001209713">
    <property type="component" value="Unassembled WGS sequence"/>
</dbReference>
<dbReference type="InterPro" id="IPR029063">
    <property type="entry name" value="SAM-dependent_MTases_sf"/>
</dbReference>
<dbReference type="RefSeq" id="WP_263529948.1">
    <property type="nucleotide sequence ID" value="NZ_JAOVZB010000002.1"/>
</dbReference>
<dbReference type="PANTHER" id="PTHR10259:SF11">
    <property type="entry name" value="THIOPURINE S-METHYLTRANSFERASE"/>
    <property type="match status" value="1"/>
</dbReference>
<dbReference type="SUPFAM" id="SSF53335">
    <property type="entry name" value="S-adenosyl-L-methionine-dependent methyltransferases"/>
    <property type="match status" value="1"/>
</dbReference>
<evidence type="ECO:0000313" key="10">
    <source>
        <dbReference type="Proteomes" id="UP001209713"/>
    </source>
</evidence>
<keyword evidence="5" id="KW-0963">Cytoplasm</keyword>
<protein>
    <recommendedName>
        <fullName evidence="4">thiopurine S-methyltransferase</fullName>
        <ecNumber evidence="4">2.1.1.67</ecNumber>
    </recommendedName>
</protein>
<name>A0ABT2YRP7_9GAMM</name>
<comment type="catalytic activity">
    <reaction evidence="1">
        <text>S-adenosyl-L-methionine + a thiopurine = S-adenosyl-L-homocysteine + a thiopurine S-methylether.</text>
        <dbReference type="EC" id="2.1.1.67"/>
    </reaction>
</comment>
<dbReference type="Pfam" id="PF05724">
    <property type="entry name" value="TPMT"/>
    <property type="match status" value="1"/>
</dbReference>
<dbReference type="InterPro" id="IPR025835">
    <property type="entry name" value="Thiopurine_S-MeTrfase"/>
</dbReference>
<dbReference type="Gene3D" id="3.40.50.150">
    <property type="entry name" value="Vaccinia Virus protein VP39"/>
    <property type="match status" value="1"/>
</dbReference>
<organism evidence="9 10">
    <name type="scientific">Marinomonas sargassi</name>
    <dbReference type="NCBI Taxonomy" id="2984494"/>
    <lineage>
        <taxon>Bacteria</taxon>
        <taxon>Pseudomonadati</taxon>
        <taxon>Pseudomonadota</taxon>
        <taxon>Gammaproteobacteria</taxon>
        <taxon>Oceanospirillales</taxon>
        <taxon>Oceanospirillaceae</taxon>
        <taxon>Marinomonas</taxon>
    </lineage>
</organism>
<keyword evidence="7" id="KW-0808">Transferase</keyword>
<evidence type="ECO:0000256" key="5">
    <source>
        <dbReference type="ARBA" id="ARBA00022490"/>
    </source>
</evidence>
<sequence length="210" mass="24418">MTNDFWLERWVSGKIGFHQEEVFHKLIEFWPKLPTNSKVLVPLCGKSNDMVWLAEQGYQVTGVELSPLAVMQFLADNDFTFETTQFENGMKVHMVQELPLRIIEGDYFKFQEQGFDACYDRAAMVAIAKPERPNYVKHTIERLTPSAELLLVSLQHDGELNKPPYSVLSQEVIDLWGEKISKISSENLTQLDPQYKARGYDFFEESVWRF</sequence>